<dbReference type="PROSITE" id="PS50943">
    <property type="entry name" value="HTH_CROC1"/>
    <property type="match status" value="1"/>
</dbReference>
<protein>
    <submittedName>
        <fullName evidence="2">Transcriptional regulator with XRE-family HTH domain</fullName>
    </submittedName>
</protein>
<dbReference type="Proteomes" id="UP000730739">
    <property type="component" value="Unassembled WGS sequence"/>
</dbReference>
<evidence type="ECO:0000313" key="2">
    <source>
        <dbReference type="EMBL" id="MBP2238919.1"/>
    </source>
</evidence>
<organism evidence="2 3">
    <name type="scientific">Sinorhizobium kostiense</name>
    <dbReference type="NCBI Taxonomy" id="76747"/>
    <lineage>
        <taxon>Bacteria</taxon>
        <taxon>Pseudomonadati</taxon>
        <taxon>Pseudomonadota</taxon>
        <taxon>Alphaproteobacteria</taxon>
        <taxon>Hyphomicrobiales</taxon>
        <taxon>Rhizobiaceae</taxon>
        <taxon>Sinorhizobium/Ensifer group</taxon>
        <taxon>Sinorhizobium</taxon>
    </lineage>
</organism>
<comment type="caution">
    <text evidence="2">The sequence shown here is derived from an EMBL/GenBank/DDBJ whole genome shotgun (WGS) entry which is preliminary data.</text>
</comment>
<reference evidence="2 3" key="1">
    <citation type="submission" date="2021-03" db="EMBL/GenBank/DDBJ databases">
        <title>Genomic Encyclopedia of Type Strains, Phase IV (KMG-IV): sequencing the most valuable type-strain genomes for metagenomic binning, comparative biology and taxonomic classification.</title>
        <authorList>
            <person name="Goeker M."/>
        </authorList>
    </citation>
    <scope>NUCLEOTIDE SEQUENCE [LARGE SCALE GENOMIC DNA]</scope>
    <source>
        <strain evidence="2 3">DSM 13372</strain>
    </source>
</reference>
<sequence>MAPEEQLRLRTEETIVLSVNSERNRGKPNSVDAHVGRRIRQRRVWQNMSQATLGEAIGVTFQQVQKYEKGVNRVGASRLQQISKALKVQPSYFFEGNPDEVQLVGQSAEIQVNIPPEVIEFAASEEGIDLIRAFSRVGDHDVRCRIVMLLKSLASTSGDV</sequence>
<keyword evidence="3" id="KW-1185">Reference proteome</keyword>
<dbReference type="Gene3D" id="1.10.260.40">
    <property type="entry name" value="lambda repressor-like DNA-binding domains"/>
    <property type="match status" value="1"/>
</dbReference>
<evidence type="ECO:0000313" key="3">
    <source>
        <dbReference type="Proteomes" id="UP000730739"/>
    </source>
</evidence>
<feature type="domain" description="HTH cro/C1-type" evidence="1">
    <location>
        <begin position="39"/>
        <end position="93"/>
    </location>
</feature>
<dbReference type="EMBL" id="JAGILA010000010">
    <property type="protein sequence ID" value="MBP2238919.1"/>
    <property type="molecule type" value="Genomic_DNA"/>
</dbReference>
<dbReference type="InterPro" id="IPR001387">
    <property type="entry name" value="Cro/C1-type_HTH"/>
</dbReference>
<dbReference type="SMART" id="SM00530">
    <property type="entry name" value="HTH_XRE"/>
    <property type="match status" value="1"/>
</dbReference>
<proteinExistence type="predicted"/>
<evidence type="ECO:0000259" key="1">
    <source>
        <dbReference type="PROSITE" id="PS50943"/>
    </source>
</evidence>
<dbReference type="CDD" id="cd00093">
    <property type="entry name" value="HTH_XRE"/>
    <property type="match status" value="1"/>
</dbReference>
<dbReference type="InterPro" id="IPR010982">
    <property type="entry name" value="Lambda_DNA-bd_dom_sf"/>
</dbReference>
<name>A0ABS4R9C3_9HYPH</name>
<dbReference type="Pfam" id="PF01381">
    <property type="entry name" value="HTH_3"/>
    <property type="match status" value="1"/>
</dbReference>
<gene>
    <name evidence="2" type="ORF">J2Z31_005460</name>
</gene>
<accession>A0ABS4R9C3</accession>
<dbReference type="SUPFAM" id="SSF47413">
    <property type="entry name" value="lambda repressor-like DNA-binding domains"/>
    <property type="match status" value="1"/>
</dbReference>